<dbReference type="InterPro" id="IPR027640">
    <property type="entry name" value="Kinesin-like_fam"/>
</dbReference>
<proteinExistence type="inferred from homology"/>
<dbReference type="GO" id="GO:0007018">
    <property type="term" value="P:microtubule-based movement"/>
    <property type="evidence" value="ECO:0007669"/>
    <property type="project" value="InterPro"/>
</dbReference>
<dbReference type="GO" id="GO:0005875">
    <property type="term" value="C:microtubule associated complex"/>
    <property type="evidence" value="ECO:0007669"/>
    <property type="project" value="TreeGrafter"/>
</dbReference>
<feature type="non-terminal residue" evidence="9">
    <location>
        <position position="1477"/>
    </location>
</feature>
<dbReference type="RefSeq" id="XP_028886531.1">
    <property type="nucleotide sequence ID" value="XM_029021985.1"/>
</dbReference>
<comment type="caution">
    <text evidence="9">The sequence shown here is derived from an EMBL/GenBank/DDBJ whole genome shotgun (WGS) entry which is preliminary data.</text>
</comment>
<dbReference type="EMBL" id="NBCO01000003">
    <property type="protein sequence ID" value="ORC92465.1"/>
    <property type="molecule type" value="Genomic_DNA"/>
</dbReference>
<dbReference type="PANTHER" id="PTHR47969:SF15">
    <property type="entry name" value="CHROMOSOME-ASSOCIATED KINESIN KIF4A-RELATED"/>
    <property type="match status" value="1"/>
</dbReference>
<keyword evidence="2" id="KW-0963">Cytoplasm</keyword>
<protein>
    <submittedName>
        <fullName evidence="9">Kinesin</fullName>
    </submittedName>
</protein>
<feature type="coiled-coil region" evidence="7">
    <location>
        <begin position="941"/>
        <end position="1023"/>
    </location>
</feature>
<feature type="binding site" evidence="6">
    <location>
        <begin position="117"/>
        <end position="124"/>
    </location>
    <ligand>
        <name>ATP</name>
        <dbReference type="ChEBI" id="CHEBI:30616"/>
    </ligand>
</feature>
<dbReference type="FunFam" id="3.40.850.10:FF:000135">
    <property type="entry name" value="Putative kinesin"/>
    <property type="match status" value="1"/>
</dbReference>
<dbReference type="GO" id="GO:0051231">
    <property type="term" value="P:spindle elongation"/>
    <property type="evidence" value="ECO:0007669"/>
    <property type="project" value="TreeGrafter"/>
</dbReference>
<dbReference type="Gene3D" id="3.40.850.10">
    <property type="entry name" value="Kinesin motor domain"/>
    <property type="match status" value="1"/>
</dbReference>
<dbReference type="InterPro" id="IPR027417">
    <property type="entry name" value="P-loop_NTPase"/>
</dbReference>
<dbReference type="PROSITE" id="PS50067">
    <property type="entry name" value="KINESIN_MOTOR_2"/>
    <property type="match status" value="1"/>
</dbReference>
<dbReference type="GO" id="GO:0007052">
    <property type="term" value="P:mitotic spindle organization"/>
    <property type="evidence" value="ECO:0007669"/>
    <property type="project" value="TreeGrafter"/>
</dbReference>
<evidence type="ECO:0000256" key="3">
    <source>
        <dbReference type="ARBA" id="ARBA00022741"/>
    </source>
</evidence>
<dbReference type="SUPFAM" id="SSF52540">
    <property type="entry name" value="P-loop containing nucleoside triphosphate hydrolases"/>
    <property type="match status" value="1"/>
</dbReference>
<dbReference type="PANTHER" id="PTHR47969">
    <property type="entry name" value="CHROMOSOME-ASSOCIATED KINESIN KIF4A-RELATED"/>
    <property type="match status" value="1"/>
</dbReference>
<keyword evidence="5 7" id="KW-0175">Coiled coil</keyword>
<feature type="coiled-coil region" evidence="7">
    <location>
        <begin position="1050"/>
        <end position="1146"/>
    </location>
</feature>
<evidence type="ECO:0000259" key="8">
    <source>
        <dbReference type="PROSITE" id="PS50067"/>
    </source>
</evidence>
<dbReference type="VEuPathDB" id="TriTrypDB:TM35_000032180"/>
<dbReference type="GO" id="GO:0005737">
    <property type="term" value="C:cytoplasm"/>
    <property type="evidence" value="ECO:0007669"/>
    <property type="project" value="UniProtKB-SubCell"/>
</dbReference>
<dbReference type="PROSITE" id="PS00411">
    <property type="entry name" value="KINESIN_MOTOR_1"/>
    <property type="match status" value="1"/>
</dbReference>
<accession>A0A1X0P6H0</accession>
<feature type="coiled-coil region" evidence="7">
    <location>
        <begin position="468"/>
        <end position="569"/>
    </location>
</feature>
<dbReference type="Proteomes" id="UP000192257">
    <property type="component" value="Unassembled WGS sequence"/>
</dbReference>
<keyword evidence="3 6" id="KW-0547">Nucleotide-binding</keyword>
<dbReference type="GO" id="GO:0008017">
    <property type="term" value="F:microtubule binding"/>
    <property type="evidence" value="ECO:0007669"/>
    <property type="project" value="InterPro"/>
</dbReference>
<evidence type="ECO:0000256" key="5">
    <source>
        <dbReference type="ARBA" id="ARBA00023054"/>
    </source>
</evidence>
<evidence type="ECO:0000256" key="6">
    <source>
        <dbReference type="PROSITE-ProRule" id="PRU00283"/>
    </source>
</evidence>
<evidence type="ECO:0000313" key="10">
    <source>
        <dbReference type="Proteomes" id="UP000192257"/>
    </source>
</evidence>
<keyword evidence="4 6" id="KW-0067">ATP-binding</keyword>
<evidence type="ECO:0000256" key="4">
    <source>
        <dbReference type="ARBA" id="ARBA00022840"/>
    </source>
</evidence>
<dbReference type="InterPro" id="IPR001752">
    <property type="entry name" value="Kinesin_motor_dom"/>
</dbReference>
<dbReference type="Pfam" id="PF00225">
    <property type="entry name" value="Kinesin"/>
    <property type="match status" value="2"/>
</dbReference>
<feature type="coiled-coil region" evidence="7">
    <location>
        <begin position="1194"/>
        <end position="1261"/>
    </location>
</feature>
<feature type="coiled-coil region" evidence="7">
    <location>
        <begin position="729"/>
        <end position="840"/>
    </location>
</feature>
<feature type="coiled-coil region" evidence="7">
    <location>
        <begin position="869"/>
        <end position="903"/>
    </location>
</feature>
<dbReference type="SMART" id="SM00129">
    <property type="entry name" value="KISc"/>
    <property type="match status" value="1"/>
</dbReference>
<keyword evidence="10" id="KW-1185">Reference proteome</keyword>
<dbReference type="GeneID" id="39981765"/>
<dbReference type="CDD" id="cd00106">
    <property type="entry name" value="KISc"/>
    <property type="match status" value="1"/>
</dbReference>
<dbReference type="InterPro" id="IPR019821">
    <property type="entry name" value="Kinesin_motor_CS"/>
</dbReference>
<gene>
    <name evidence="9" type="ORF">TM35_000032180</name>
</gene>
<organism evidence="9 10">
    <name type="scientific">Trypanosoma theileri</name>
    <dbReference type="NCBI Taxonomy" id="67003"/>
    <lineage>
        <taxon>Eukaryota</taxon>
        <taxon>Discoba</taxon>
        <taxon>Euglenozoa</taxon>
        <taxon>Kinetoplastea</taxon>
        <taxon>Metakinetoplastina</taxon>
        <taxon>Trypanosomatida</taxon>
        <taxon>Trypanosomatidae</taxon>
        <taxon>Trypanosoma</taxon>
    </lineage>
</organism>
<dbReference type="InterPro" id="IPR036961">
    <property type="entry name" value="Kinesin_motor_dom_sf"/>
</dbReference>
<comment type="similarity">
    <text evidence="6">Belongs to the TRAFAC class myosin-kinesin ATPase superfamily. Kinesin family.</text>
</comment>
<evidence type="ECO:0000256" key="2">
    <source>
        <dbReference type="ARBA" id="ARBA00022490"/>
    </source>
</evidence>
<keyword evidence="6" id="KW-0505">Motor protein</keyword>
<sequence>MTSNSNTPKTITPRPSQTSATKVYVRIRPFHPHEIQQQQKQYEKEEVPRTVRLAADGSQLTILDPSKNFAQRQTYAFERCFDASTVEGEQLAVYNHIGVPVLGNVVDGYNGCIFAYGQTGSGKTYTMIGPHTVTTTTTIAAAHRMQADRTFSHMEIQRSPRESKALTPTVSDDTVKLAASFAGGMGIVESTENTSIGDEGIIPRLARDIFNSLRLKHKQNSTHSFRVEMEYYEIYNEKIFDLIGGSHSTELRLRHQSTPGTGAYVEGLVRKQVTEEKELLQWIRRGTLDRHTACTKMNDRSSRSHAIVCLHIVQVTLDENGNSIRVSSKLNLVDLAGSERTGASGVEGKQFKEATKINLSLTALGRVIDALADISSGKSGVFCPYRDSNLTWLLMDSLGGNSKTSMVATISASVPHFDEMCQTLRYASRAKQIMTKAVINEDPQVRQIKMLTLEVARLKELLRDQPQCDYTNEEVEELRERILRLEQEVADRNYTINDLKTQLEEKNGVLIQQLEEENRQLQQEMKNFNRTKSMVTKLQGELKSNDDVIVKLREQIVTLEKEKEDFLSSRSVVISPGMVSRGEERKSSLSCLHLSLKTLNGLKRLGISTTNTDYTQLLESVTLYATKATDNYEMMSEKNTMMIESHSRALRESLIKLECKERSVLATIGEKLIAAHTKACMKENSTVKEEEGGKSRVTSETSLRENLIMNYADKIRKKDKELANISALLKSQKEHARIQKEQSTKLEEEITQLKEQMEALTEKFRRSKEQCEQQQKERQILCDSEIGLKEKIESTQSELSVAEEKMKLLLQSQHTTICAMSNLIAEALEEQSRISAEEAEERQSIGLHRGKILQKYQEEIIQKEIKTLQEISANSIQEAEEKLQLLEEEKKSLEQQLEQGRQEQLDSFSLTTMVYKNQSDIILQWIQEKKQLVETLYIDYIKDLHQKHSSLSQEIKTAKQEADEKIECLKNEYEMTLTSLHDKLKVEKEEYNDKMEHAKSLYQEELQSQYTQHRAELNEIQQSIIELITSTEHQLYTALEYNESKEEFLIHQIQKEYNKYIQQLESQIKDYINSTTALQMELTETQNTHLEEKRLLHEQQAMTTAQLQDNLQQTRDQASEQLQQLQENMKNNVERLEEIIIKTKEERDSALKISSEKEQMLLSLENLLKEQNTLYTTQINSIADTLGEAVEKLRADHTKLVEDTRQQAAEAERLHEEKLCCMQQEHTLAIDTLERKVEVAKSVLSQQRVEAQRELESLRAASAAQLLSLFELSSALIVEHSGERQAIMSEEEAVRVELVAGWRDAVSRAAHSSDTGRLLLDEHMSFAMHCAAEHALRVEEICAALLETEQELHSMQQERLAACIGAEMHERQALLTCEENERHSLYCTLQQEVRTLSLQQWYDRVMDGKVRLMNEHVGTLTGTLGEAVEKLRADHTKLVEDTRQQTAEAERLHEEKLCCMQQEHTLAIDTLERKVEV</sequence>
<evidence type="ECO:0000256" key="7">
    <source>
        <dbReference type="SAM" id="Coils"/>
    </source>
</evidence>
<dbReference type="OrthoDB" id="3176171at2759"/>
<evidence type="ECO:0000256" key="1">
    <source>
        <dbReference type="ARBA" id="ARBA00004496"/>
    </source>
</evidence>
<evidence type="ECO:0000313" key="9">
    <source>
        <dbReference type="EMBL" id="ORC92465.1"/>
    </source>
</evidence>
<reference evidence="9 10" key="1">
    <citation type="submission" date="2017-03" db="EMBL/GenBank/DDBJ databases">
        <title>An alternative strategy for trypanosome survival in the mammalian bloodstream revealed through genome and transcriptome analysis of the ubiquitous bovine parasite Trypanosoma (Megatrypanum) theileri.</title>
        <authorList>
            <person name="Kelly S."/>
            <person name="Ivens A."/>
            <person name="Mott A."/>
            <person name="O'Neill E."/>
            <person name="Emms D."/>
            <person name="Macleod O."/>
            <person name="Voorheis P."/>
            <person name="Matthews J."/>
            <person name="Matthews K."/>
            <person name="Carrington M."/>
        </authorList>
    </citation>
    <scope>NUCLEOTIDE SEQUENCE [LARGE SCALE GENOMIC DNA]</scope>
    <source>
        <strain evidence="9">Edinburgh</strain>
    </source>
</reference>
<dbReference type="GO" id="GO:0005524">
    <property type="term" value="F:ATP binding"/>
    <property type="evidence" value="ECO:0007669"/>
    <property type="project" value="UniProtKB-UniRule"/>
</dbReference>
<name>A0A1X0P6H0_9TRYP</name>
<dbReference type="GO" id="GO:0003777">
    <property type="term" value="F:microtubule motor activity"/>
    <property type="evidence" value="ECO:0007669"/>
    <property type="project" value="InterPro"/>
</dbReference>
<comment type="subcellular location">
    <subcellularLocation>
        <location evidence="1">Cytoplasm</location>
    </subcellularLocation>
</comment>
<feature type="domain" description="Kinesin motor" evidence="8">
    <location>
        <begin position="20"/>
        <end position="433"/>
    </location>
</feature>
<dbReference type="PRINTS" id="PR00380">
    <property type="entry name" value="KINESINHEAVY"/>
</dbReference>